<feature type="domain" description="Ig-like" evidence="1">
    <location>
        <begin position="7"/>
        <end position="35"/>
    </location>
</feature>
<comment type="caution">
    <text evidence="2">The sequence shown here is derived from an EMBL/GenBank/DDBJ whole genome shotgun (WGS) entry which is preliminary data.</text>
</comment>
<dbReference type="InterPro" id="IPR022038">
    <property type="entry name" value="Ig-like_bact"/>
</dbReference>
<dbReference type="InterPro" id="IPR013783">
    <property type="entry name" value="Ig-like_fold"/>
</dbReference>
<evidence type="ECO:0000313" key="3">
    <source>
        <dbReference type="Proteomes" id="UP000649289"/>
    </source>
</evidence>
<protein>
    <submittedName>
        <fullName evidence="2">Ig-like domain repeat protein</fullName>
    </submittedName>
</protein>
<accession>A0ABR8MNY2</accession>
<sequence length="285" mass="30156">MTFGDLVDGEYTLDIRAVDAAGNTGPMTSRSFTVDTVAPVSRVVGANSGTVVGSSVSFQFVTDDEAAGTELQCRLLAQGDTTTQFAPCTSGQASYGALADGTYTFEVRAVDAAGNVGPVVRRSFVVNVGRPTITAKLSSAKAPTSSGWYRTPVTIEYTCDGAGSALVAPCPAPEVVRRGSTNRAVTRTIGTVDGDTATVTVTVSVDRRKPKVSATGFSTKRTYSQRPAVGCRARDRRSGVRSCTARVFISKDRRWVVVRLRATDVAGNVRAKTLRAPFDPARRTR</sequence>
<keyword evidence="3" id="KW-1185">Reference proteome</keyword>
<organism evidence="2 3">
    <name type="scientific">Nocardioides hwasunensis</name>
    <dbReference type="NCBI Taxonomy" id="397258"/>
    <lineage>
        <taxon>Bacteria</taxon>
        <taxon>Bacillati</taxon>
        <taxon>Actinomycetota</taxon>
        <taxon>Actinomycetes</taxon>
        <taxon>Propionibacteriales</taxon>
        <taxon>Nocardioidaceae</taxon>
        <taxon>Nocardioides</taxon>
    </lineage>
</organism>
<dbReference type="EMBL" id="JACXYY010000008">
    <property type="protein sequence ID" value="MBD3916746.1"/>
    <property type="molecule type" value="Genomic_DNA"/>
</dbReference>
<reference evidence="2 3" key="1">
    <citation type="submission" date="2020-09" db="EMBL/GenBank/DDBJ databases">
        <title>novel species in genus Nocardioides.</title>
        <authorList>
            <person name="Zhang G."/>
        </authorList>
    </citation>
    <scope>NUCLEOTIDE SEQUENCE [LARGE SCALE GENOMIC DNA]</scope>
    <source>
        <strain evidence="2 3">19197</strain>
    </source>
</reference>
<evidence type="ECO:0000259" key="1">
    <source>
        <dbReference type="Pfam" id="PF12245"/>
    </source>
</evidence>
<dbReference type="PANTHER" id="PTHR34677">
    <property type="match status" value="1"/>
</dbReference>
<dbReference type="Proteomes" id="UP000649289">
    <property type="component" value="Unassembled WGS sequence"/>
</dbReference>
<gene>
    <name evidence="2" type="ORF">IEZ25_19165</name>
</gene>
<name>A0ABR8MNY2_9ACTN</name>
<evidence type="ECO:0000313" key="2">
    <source>
        <dbReference type="EMBL" id="MBD3916746.1"/>
    </source>
</evidence>
<dbReference type="Gene3D" id="2.60.40.10">
    <property type="entry name" value="Immunoglobulins"/>
    <property type="match status" value="2"/>
</dbReference>
<dbReference type="PANTHER" id="PTHR34677:SF3">
    <property type="entry name" value="BACTERIAL IG-LIKE DOMAIN-CONTAINING PROTEIN"/>
    <property type="match status" value="1"/>
</dbReference>
<dbReference type="Pfam" id="PF12245">
    <property type="entry name" value="Big_3_2"/>
    <property type="match status" value="2"/>
</dbReference>
<proteinExistence type="predicted"/>
<feature type="domain" description="Ig-like" evidence="1">
    <location>
        <begin position="99"/>
        <end position="126"/>
    </location>
</feature>